<evidence type="ECO:0000259" key="1">
    <source>
        <dbReference type="Pfam" id="PF13649"/>
    </source>
</evidence>
<keyword evidence="2" id="KW-0830">Ubiquinone</keyword>
<dbReference type="InterPro" id="IPR029063">
    <property type="entry name" value="SAM-dependent_MTases_sf"/>
</dbReference>
<evidence type="ECO:0000313" key="3">
    <source>
        <dbReference type="Proteomes" id="UP000182491"/>
    </source>
</evidence>
<reference evidence="3" key="1">
    <citation type="submission" date="2016-10" db="EMBL/GenBank/DDBJ databases">
        <authorList>
            <person name="Varghese N."/>
        </authorList>
    </citation>
    <scope>NUCLEOTIDE SEQUENCE [LARGE SCALE GENOMIC DNA]</scope>
    <source>
        <strain evidence="3">DSM 18820</strain>
    </source>
</reference>
<gene>
    <name evidence="2" type="ORF">SAMN04487941_3116</name>
</gene>
<organism evidence="2 3">
    <name type="scientific">Pontibacter akesuensis</name>
    <dbReference type="NCBI Taxonomy" id="388950"/>
    <lineage>
        <taxon>Bacteria</taxon>
        <taxon>Pseudomonadati</taxon>
        <taxon>Bacteroidota</taxon>
        <taxon>Cytophagia</taxon>
        <taxon>Cytophagales</taxon>
        <taxon>Hymenobacteraceae</taxon>
        <taxon>Pontibacter</taxon>
    </lineage>
</organism>
<accession>A0A1I7JWJ5</accession>
<dbReference type="RefSeq" id="WP_068836882.1">
    <property type="nucleotide sequence ID" value="NZ_BMXC01000004.1"/>
</dbReference>
<keyword evidence="3" id="KW-1185">Reference proteome</keyword>
<name>A0A1I7JWJ5_9BACT</name>
<dbReference type="InterPro" id="IPR041698">
    <property type="entry name" value="Methyltransf_25"/>
</dbReference>
<dbReference type="Proteomes" id="UP000182491">
    <property type="component" value="Unassembled WGS sequence"/>
</dbReference>
<dbReference type="EMBL" id="FPCA01000004">
    <property type="protein sequence ID" value="SFU89562.1"/>
    <property type="molecule type" value="Genomic_DNA"/>
</dbReference>
<dbReference type="AlphaFoldDB" id="A0A1I7JWJ5"/>
<feature type="domain" description="Methyltransferase" evidence="1">
    <location>
        <begin position="45"/>
        <end position="144"/>
    </location>
</feature>
<protein>
    <submittedName>
        <fullName evidence="2">Ubiquinone/menaquinone biosynthesis C-methylase UbiE</fullName>
    </submittedName>
</protein>
<dbReference type="GO" id="GO:0008168">
    <property type="term" value="F:methyltransferase activity"/>
    <property type="evidence" value="ECO:0007669"/>
    <property type="project" value="UniProtKB-KW"/>
</dbReference>
<dbReference type="Gene3D" id="3.40.50.150">
    <property type="entry name" value="Vaccinia Virus protein VP39"/>
    <property type="match status" value="1"/>
</dbReference>
<sequence>MPKLPDSGFSRTAPFYDTLAHLVYGRSLQQAQLALLPAIPAQARVLVIGGGSGWILLQLLQTAKRLDILYLDAAPAMLQRAQKKYAQGRQAHTCTVSFRLGNEDSLQPQERFDVILTPFLLDLFPPKRLQHLMGNLAHALAPEGKWLFADFWPVQQPPPLWQRLLIRGMYTFFGLISGVQARQLPDYEEHFSLLGFKEKYSQQFYGGMVQAKVFERG</sequence>
<dbReference type="OrthoDB" id="836632at2"/>
<dbReference type="GO" id="GO:0032259">
    <property type="term" value="P:methylation"/>
    <property type="evidence" value="ECO:0007669"/>
    <property type="project" value="UniProtKB-KW"/>
</dbReference>
<dbReference type="CDD" id="cd02440">
    <property type="entry name" value="AdoMet_MTases"/>
    <property type="match status" value="1"/>
</dbReference>
<keyword evidence="2" id="KW-0489">Methyltransferase</keyword>
<keyword evidence="2" id="KW-0808">Transferase</keyword>
<evidence type="ECO:0000313" key="2">
    <source>
        <dbReference type="EMBL" id="SFU89562.1"/>
    </source>
</evidence>
<proteinExistence type="predicted"/>
<dbReference type="SUPFAM" id="SSF53335">
    <property type="entry name" value="S-adenosyl-L-methionine-dependent methyltransferases"/>
    <property type="match status" value="1"/>
</dbReference>
<dbReference type="STRING" id="388950.GCA_001611675_00696"/>
<dbReference type="Pfam" id="PF13649">
    <property type="entry name" value="Methyltransf_25"/>
    <property type="match status" value="1"/>
</dbReference>